<dbReference type="AlphaFoldDB" id="V5SCP6"/>
<keyword evidence="3" id="KW-1185">Reference proteome</keyword>
<feature type="domain" description="GP-PDE" evidence="1">
    <location>
        <begin position="7"/>
        <end position="250"/>
    </location>
</feature>
<dbReference type="GO" id="GO:0006629">
    <property type="term" value="P:lipid metabolic process"/>
    <property type="evidence" value="ECO:0007669"/>
    <property type="project" value="InterPro"/>
</dbReference>
<dbReference type="HOGENOM" id="CLU_030006_10_0_5"/>
<dbReference type="EMBL" id="CP006912">
    <property type="protein sequence ID" value="AHB48671.1"/>
    <property type="molecule type" value="Genomic_DNA"/>
</dbReference>
<dbReference type="PANTHER" id="PTHR46211">
    <property type="entry name" value="GLYCEROPHOSPHORYL DIESTER PHOSPHODIESTERASE"/>
    <property type="match status" value="1"/>
</dbReference>
<dbReference type="SUPFAM" id="SSF51695">
    <property type="entry name" value="PLC-like phosphodiesterases"/>
    <property type="match status" value="1"/>
</dbReference>
<dbReference type="PANTHER" id="PTHR46211:SF1">
    <property type="entry name" value="GLYCEROPHOSPHODIESTER PHOSPHODIESTERASE, CYTOPLASMIC"/>
    <property type="match status" value="1"/>
</dbReference>
<dbReference type="OrthoDB" id="384721at2"/>
<reference evidence="2 3" key="1">
    <citation type="journal article" date="2014" name="Genome Announc.">
        <title>Complete Genome Sequence of Hyphomicrobium nitrativorans Strain NL23, a Denitrifying Bacterium Isolated from Biofilm of a Methanol-Fed Denitrification System Treating Seawater at the Montreal Biodome.</title>
        <authorList>
            <person name="Martineau C."/>
            <person name="Villeneuve C."/>
            <person name="Mauffrey F."/>
            <person name="Villemur R."/>
        </authorList>
    </citation>
    <scope>NUCLEOTIDE SEQUENCE [LARGE SCALE GENOMIC DNA]</scope>
    <source>
        <strain evidence="2">NL23</strain>
    </source>
</reference>
<protein>
    <submittedName>
        <fullName evidence="2">Glycerophosphoryl diester phosphodiesterase</fullName>
    </submittedName>
</protein>
<dbReference type="Gene3D" id="3.20.20.190">
    <property type="entry name" value="Phosphatidylinositol (PI) phosphodiesterase"/>
    <property type="match status" value="1"/>
</dbReference>
<dbReference type="InterPro" id="IPR017946">
    <property type="entry name" value="PLC-like_Pdiesterase_TIM-brl"/>
</dbReference>
<gene>
    <name evidence="2" type="ORF">W911_10165</name>
</gene>
<dbReference type="Proteomes" id="UP000018542">
    <property type="component" value="Chromosome"/>
</dbReference>
<proteinExistence type="predicted"/>
<accession>V5SCP6</accession>
<dbReference type="Pfam" id="PF03009">
    <property type="entry name" value="GDPD"/>
    <property type="match status" value="1"/>
</dbReference>
<sequence length="250" mass="27567">MLDPVFLRPIAHRGLHDAAKGMIENTPAAFEAAIAKGYAIECDLVEAAGGLPIVFHDDTLDRLTESTGAVAGLGSADLPRIRFKESNTTGIPTFAEFLALCGPRVPLVVEIKSDWRPPHPAFLHEIARRALDHEGPIALMSFDPALMAALAHLAPAVPRGIVSGSYRNADGTPWWPRLSGWRTFCLRNLLEDRGAPPDFYAYEIDALPTWATRFARWRNRPVFAWTVRTDTDRARAAHHADAPIFEGFEP</sequence>
<evidence type="ECO:0000259" key="1">
    <source>
        <dbReference type="PROSITE" id="PS51704"/>
    </source>
</evidence>
<name>V5SCP6_9HYPH</name>
<dbReference type="STRING" id="1029756.W911_10165"/>
<dbReference type="PROSITE" id="PS51704">
    <property type="entry name" value="GP_PDE"/>
    <property type="match status" value="1"/>
</dbReference>
<dbReference type="GO" id="GO:0008081">
    <property type="term" value="F:phosphoric diester hydrolase activity"/>
    <property type="evidence" value="ECO:0007669"/>
    <property type="project" value="InterPro"/>
</dbReference>
<dbReference type="RefSeq" id="WP_023787390.1">
    <property type="nucleotide sequence ID" value="NC_022997.1"/>
</dbReference>
<dbReference type="KEGG" id="hni:W911_10165"/>
<organism evidence="2 3">
    <name type="scientific">Hyphomicrobium nitrativorans NL23</name>
    <dbReference type="NCBI Taxonomy" id="1029756"/>
    <lineage>
        <taxon>Bacteria</taxon>
        <taxon>Pseudomonadati</taxon>
        <taxon>Pseudomonadota</taxon>
        <taxon>Alphaproteobacteria</taxon>
        <taxon>Hyphomicrobiales</taxon>
        <taxon>Hyphomicrobiaceae</taxon>
        <taxon>Hyphomicrobium</taxon>
    </lineage>
</organism>
<evidence type="ECO:0000313" key="3">
    <source>
        <dbReference type="Proteomes" id="UP000018542"/>
    </source>
</evidence>
<dbReference type="InterPro" id="IPR030395">
    <property type="entry name" value="GP_PDE_dom"/>
</dbReference>
<dbReference type="PATRIC" id="fig|1029756.8.peg.2110"/>
<evidence type="ECO:0000313" key="2">
    <source>
        <dbReference type="EMBL" id="AHB48671.1"/>
    </source>
</evidence>